<evidence type="ECO:0000256" key="1">
    <source>
        <dbReference type="SAM" id="MobiDB-lite"/>
    </source>
</evidence>
<reference evidence="2 3" key="1">
    <citation type="journal article" date="2016" name="Sci. Rep.">
        <title>Insights into Adaptations to a Near-Obligate Nematode Endoparasitic Lifestyle from the Finished Genome of Drechmeria coniospora.</title>
        <authorList>
            <person name="Zhang L."/>
            <person name="Zhou Z."/>
            <person name="Guo Q."/>
            <person name="Fokkens L."/>
            <person name="Miskei M."/>
            <person name="Pocsi I."/>
            <person name="Zhang W."/>
            <person name="Chen M."/>
            <person name="Wang L."/>
            <person name="Sun Y."/>
            <person name="Donzelli B.G."/>
            <person name="Gibson D.M."/>
            <person name="Nelson D.R."/>
            <person name="Luo J.G."/>
            <person name="Rep M."/>
            <person name="Liu H."/>
            <person name="Yang S."/>
            <person name="Wang J."/>
            <person name="Krasnoff S.B."/>
            <person name="Xu Y."/>
            <person name="Molnar I."/>
            <person name="Lin M."/>
        </authorList>
    </citation>
    <scope>NUCLEOTIDE SEQUENCE [LARGE SCALE GENOMIC DNA]</scope>
    <source>
        <strain evidence="2 3">ARSEF 6962</strain>
    </source>
</reference>
<dbReference type="RefSeq" id="XP_040654599.1">
    <property type="nucleotide sequence ID" value="XM_040804495.1"/>
</dbReference>
<feature type="compositionally biased region" description="Low complexity" evidence="1">
    <location>
        <begin position="116"/>
        <end position="136"/>
    </location>
</feature>
<feature type="compositionally biased region" description="Basic and acidic residues" evidence="1">
    <location>
        <begin position="62"/>
        <end position="81"/>
    </location>
</feature>
<organism evidence="2 3">
    <name type="scientific">Drechmeria coniospora</name>
    <name type="common">Nematophagous fungus</name>
    <name type="synonym">Meria coniospora</name>
    <dbReference type="NCBI Taxonomy" id="98403"/>
    <lineage>
        <taxon>Eukaryota</taxon>
        <taxon>Fungi</taxon>
        <taxon>Dikarya</taxon>
        <taxon>Ascomycota</taxon>
        <taxon>Pezizomycotina</taxon>
        <taxon>Sordariomycetes</taxon>
        <taxon>Hypocreomycetidae</taxon>
        <taxon>Hypocreales</taxon>
        <taxon>Ophiocordycipitaceae</taxon>
        <taxon>Drechmeria</taxon>
    </lineage>
</organism>
<dbReference type="Proteomes" id="UP000076580">
    <property type="component" value="Chromosome 03"/>
</dbReference>
<feature type="region of interest" description="Disordered" evidence="1">
    <location>
        <begin position="20"/>
        <end position="160"/>
    </location>
</feature>
<proteinExistence type="predicted"/>
<sequence length="160" mass="16842">MHLYAVLVLAPSWSIRDAGRGKFVAPRRPSSSSSTPARRRRVSSNSRAGATAATSIFGMPGAEKDSSKTDWDTVRRTEAAEMKPSGSVWNPNQQAPVADVMPPGEAIVLGREDSSSRSSLGSSASTNACSSSSKRPPVVRRRGQGSATPGSQHFVVDDDG</sequence>
<comment type="caution">
    <text evidence="2">The sequence shown here is derived from an EMBL/GenBank/DDBJ whole genome shotgun (WGS) entry which is preliminary data.</text>
</comment>
<gene>
    <name evidence="2" type="ORF">DCS_07210</name>
</gene>
<feature type="compositionally biased region" description="Low complexity" evidence="1">
    <location>
        <begin position="24"/>
        <end position="36"/>
    </location>
</feature>
<dbReference type="GeneID" id="63719853"/>
<protein>
    <submittedName>
        <fullName evidence="2">Uncharacterized protein</fullName>
    </submittedName>
</protein>
<evidence type="ECO:0000313" key="2">
    <source>
        <dbReference type="EMBL" id="KYK55247.1"/>
    </source>
</evidence>
<name>A0A151GDR9_DRECN</name>
<dbReference type="AlphaFoldDB" id="A0A151GDR9"/>
<dbReference type="EMBL" id="LAYC01000003">
    <property type="protein sequence ID" value="KYK55247.1"/>
    <property type="molecule type" value="Genomic_DNA"/>
</dbReference>
<keyword evidence="3" id="KW-1185">Reference proteome</keyword>
<dbReference type="InParanoid" id="A0A151GDR9"/>
<evidence type="ECO:0000313" key="3">
    <source>
        <dbReference type="Proteomes" id="UP000076580"/>
    </source>
</evidence>
<accession>A0A151GDR9</accession>